<accession>A0A5C6WYC6</accession>
<organism evidence="10 11">
    <name type="scientific">Lujinxingia vulgaris</name>
    <dbReference type="NCBI Taxonomy" id="2600176"/>
    <lineage>
        <taxon>Bacteria</taxon>
        <taxon>Deltaproteobacteria</taxon>
        <taxon>Bradymonadales</taxon>
        <taxon>Lujinxingiaceae</taxon>
        <taxon>Lujinxingia</taxon>
    </lineage>
</organism>
<evidence type="ECO:0000256" key="1">
    <source>
        <dbReference type="ARBA" id="ARBA00004141"/>
    </source>
</evidence>
<reference evidence="10 11" key="1">
    <citation type="submission" date="2019-08" db="EMBL/GenBank/DDBJ databases">
        <title>Bradymonadales sp. TMQ2.</title>
        <authorList>
            <person name="Liang Q."/>
        </authorList>
    </citation>
    <scope>NUCLEOTIDE SEQUENCE [LARGE SCALE GENOMIC DNA]</scope>
    <source>
        <strain evidence="10 11">TMQ2</strain>
    </source>
</reference>
<evidence type="ECO:0000256" key="7">
    <source>
        <dbReference type="SAM" id="MobiDB-lite"/>
    </source>
</evidence>
<keyword evidence="6" id="KW-0325">Glycoprotein</keyword>
<evidence type="ECO:0000313" key="10">
    <source>
        <dbReference type="EMBL" id="TXD33761.1"/>
    </source>
</evidence>
<keyword evidence="4 8" id="KW-1133">Transmembrane helix</keyword>
<feature type="region of interest" description="Disordered" evidence="7">
    <location>
        <begin position="1"/>
        <end position="20"/>
    </location>
</feature>
<evidence type="ECO:0000256" key="5">
    <source>
        <dbReference type="ARBA" id="ARBA00023136"/>
    </source>
</evidence>
<evidence type="ECO:0000256" key="6">
    <source>
        <dbReference type="ARBA" id="ARBA00023180"/>
    </source>
</evidence>
<dbReference type="PANTHER" id="PTHR21016">
    <property type="entry name" value="BETA-AMYLOID BINDING PROTEIN-RELATED"/>
    <property type="match status" value="1"/>
</dbReference>
<dbReference type="InterPro" id="IPR007829">
    <property type="entry name" value="TM2"/>
</dbReference>
<proteinExistence type="predicted"/>
<evidence type="ECO:0000256" key="3">
    <source>
        <dbReference type="ARBA" id="ARBA00022729"/>
    </source>
</evidence>
<feature type="transmembrane region" description="Helical" evidence="8">
    <location>
        <begin position="27"/>
        <end position="45"/>
    </location>
</feature>
<dbReference type="RefSeq" id="WP_146975550.1">
    <property type="nucleotide sequence ID" value="NZ_VOSL01000059.1"/>
</dbReference>
<evidence type="ECO:0000256" key="2">
    <source>
        <dbReference type="ARBA" id="ARBA00022692"/>
    </source>
</evidence>
<name>A0A5C6WYC6_9DELT</name>
<feature type="compositionally biased region" description="Basic and acidic residues" evidence="7">
    <location>
        <begin position="92"/>
        <end position="104"/>
    </location>
</feature>
<dbReference type="OrthoDB" id="5326257at2"/>
<dbReference type="AlphaFoldDB" id="A0A5C6WYC6"/>
<evidence type="ECO:0000256" key="4">
    <source>
        <dbReference type="ARBA" id="ARBA00022989"/>
    </source>
</evidence>
<evidence type="ECO:0000256" key="8">
    <source>
        <dbReference type="SAM" id="Phobius"/>
    </source>
</evidence>
<dbReference type="PANTHER" id="PTHR21016:SF7">
    <property type="entry name" value="TM2 DOMAIN-CONTAINING PROTEIN 3"/>
    <property type="match status" value="1"/>
</dbReference>
<feature type="region of interest" description="Disordered" evidence="7">
    <location>
        <begin position="86"/>
        <end position="124"/>
    </location>
</feature>
<dbReference type="GO" id="GO:0016020">
    <property type="term" value="C:membrane"/>
    <property type="evidence" value="ECO:0007669"/>
    <property type="project" value="UniProtKB-SubCell"/>
</dbReference>
<sequence length="155" mass="17563">MTRNLPVHSPVQSPGRRPEQFSDRSRVVAFTLAVFLGALGVHRFYTGKVITGLLMFLTAGGFGLWWAVDVMTILMGYYRDAEGRRLAPPTRQPERLPHHPEPTRRAVPTRAPTDEEIAERELDKLLDDPLADKFAELEAEMGQDATLDKRAHHRH</sequence>
<dbReference type="Pfam" id="PF05154">
    <property type="entry name" value="TM2"/>
    <property type="match status" value="1"/>
</dbReference>
<evidence type="ECO:0000313" key="11">
    <source>
        <dbReference type="Proteomes" id="UP000321046"/>
    </source>
</evidence>
<protein>
    <submittedName>
        <fullName evidence="10">TM2 domain-containing protein</fullName>
    </submittedName>
</protein>
<keyword evidence="5 8" id="KW-0472">Membrane</keyword>
<keyword evidence="3" id="KW-0732">Signal</keyword>
<gene>
    <name evidence="10" type="ORF">FRC96_14905</name>
</gene>
<feature type="domain" description="TM2" evidence="9">
    <location>
        <begin position="23"/>
        <end position="70"/>
    </location>
</feature>
<dbReference type="InterPro" id="IPR050932">
    <property type="entry name" value="TM2D1-3-like"/>
</dbReference>
<comment type="caution">
    <text evidence="10">The sequence shown here is derived from an EMBL/GenBank/DDBJ whole genome shotgun (WGS) entry which is preliminary data.</text>
</comment>
<feature type="transmembrane region" description="Helical" evidence="8">
    <location>
        <begin position="51"/>
        <end position="78"/>
    </location>
</feature>
<comment type="subcellular location">
    <subcellularLocation>
        <location evidence="1">Membrane</location>
        <topology evidence="1">Multi-pass membrane protein</topology>
    </subcellularLocation>
</comment>
<dbReference type="EMBL" id="VOSL01000059">
    <property type="protein sequence ID" value="TXD33761.1"/>
    <property type="molecule type" value="Genomic_DNA"/>
</dbReference>
<dbReference type="Proteomes" id="UP000321046">
    <property type="component" value="Unassembled WGS sequence"/>
</dbReference>
<keyword evidence="2 8" id="KW-0812">Transmembrane</keyword>
<evidence type="ECO:0000259" key="9">
    <source>
        <dbReference type="Pfam" id="PF05154"/>
    </source>
</evidence>